<dbReference type="GeneID" id="100899435"/>
<dbReference type="AlphaFoldDB" id="A0AAJ6QXD6"/>
<organism evidence="2 3">
    <name type="scientific">Galendromus occidentalis</name>
    <name type="common">western predatory mite</name>
    <dbReference type="NCBI Taxonomy" id="34638"/>
    <lineage>
        <taxon>Eukaryota</taxon>
        <taxon>Metazoa</taxon>
        <taxon>Ecdysozoa</taxon>
        <taxon>Arthropoda</taxon>
        <taxon>Chelicerata</taxon>
        <taxon>Arachnida</taxon>
        <taxon>Acari</taxon>
        <taxon>Parasitiformes</taxon>
        <taxon>Mesostigmata</taxon>
        <taxon>Gamasina</taxon>
        <taxon>Phytoseioidea</taxon>
        <taxon>Phytoseiidae</taxon>
        <taxon>Typhlodrominae</taxon>
        <taxon>Galendromus</taxon>
    </lineage>
</organism>
<evidence type="ECO:0000313" key="2">
    <source>
        <dbReference type="Proteomes" id="UP000694867"/>
    </source>
</evidence>
<dbReference type="Gene3D" id="3.40.525.10">
    <property type="entry name" value="CRAL-TRIO lipid binding domain"/>
    <property type="match status" value="1"/>
</dbReference>
<feature type="domain" description="CRAL-TRIO" evidence="1">
    <location>
        <begin position="157"/>
        <end position="252"/>
    </location>
</feature>
<dbReference type="SUPFAM" id="SSF46938">
    <property type="entry name" value="CRAL/TRIO N-terminal domain"/>
    <property type="match status" value="1"/>
</dbReference>
<dbReference type="Gene3D" id="1.10.8.20">
    <property type="entry name" value="N-terminal domain of phosphatidylinositol transfer protein sec14p"/>
    <property type="match status" value="1"/>
</dbReference>
<dbReference type="KEGG" id="goe:100899435"/>
<protein>
    <submittedName>
        <fullName evidence="3">Alpha-tocopherol transfer protein-like</fullName>
    </submittedName>
</protein>
<dbReference type="Gene3D" id="1.20.5.1200">
    <property type="entry name" value="Alpha-tocopherol transfer"/>
    <property type="match status" value="1"/>
</dbReference>
<dbReference type="RefSeq" id="XP_003747066.1">
    <property type="nucleotide sequence ID" value="XM_003747018.1"/>
</dbReference>
<sequence length="276" mass="31671">MGEILPWEEKALEELNDVPELREERLKQFAEKLAELQSDDFRPLLQRDFLMMFLRTRKFDVARALKSYVAAFSMHKADPTVFWPKGKGPADYRLVLELPICKVMPKKNSDGTTVIVCTYLRYTSDLFSILDVITVSTMICAHLLRDPYIQTYGVTCVFDYRNLQVKHLRSIPIKYYKAVAIAVRDGCPARLRGFHHVFAPTFMSLMFYALRPLLNRKLSSRTHFHSKVADLHQLVCTEALPDELGGTAGKMAPGAFEEDLLASHDEYVRSSYYGFS</sequence>
<gene>
    <name evidence="3" type="primary">LOC100899435</name>
</gene>
<dbReference type="InterPro" id="IPR036865">
    <property type="entry name" value="CRAL-TRIO_dom_sf"/>
</dbReference>
<dbReference type="GO" id="GO:0016020">
    <property type="term" value="C:membrane"/>
    <property type="evidence" value="ECO:0007669"/>
    <property type="project" value="TreeGrafter"/>
</dbReference>
<dbReference type="InterPro" id="IPR036273">
    <property type="entry name" value="CRAL/TRIO_N_dom_sf"/>
</dbReference>
<dbReference type="InterPro" id="IPR001251">
    <property type="entry name" value="CRAL-TRIO_dom"/>
</dbReference>
<proteinExistence type="predicted"/>
<dbReference type="Proteomes" id="UP000694867">
    <property type="component" value="Unplaced"/>
</dbReference>
<dbReference type="SMART" id="SM00516">
    <property type="entry name" value="SEC14"/>
    <property type="match status" value="1"/>
</dbReference>
<dbReference type="PROSITE" id="PS50191">
    <property type="entry name" value="CRAL_TRIO"/>
    <property type="match status" value="1"/>
</dbReference>
<dbReference type="PANTHER" id="PTHR10174">
    <property type="entry name" value="ALPHA-TOCOPHEROL TRANSFER PROTEIN-RELATED"/>
    <property type="match status" value="1"/>
</dbReference>
<evidence type="ECO:0000259" key="1">
    <source>
        <dbReference type="PROSITE" id="PS50191"/>
    </source>
</evidence>
<name>A0AAJ6QXD6_9ACAR</name>
<evidence type="ECO:0000313" key="3">
    <source>
        <dbReference type="RefSeq" id="XP_003747066.1"/>
    </source>
</evidence>
<reference evidence="3" key="1">
    <citation type="submission" date="2025-08" db="UniProtKB">
        <authorList>
            <consortium name="RefSeq"/>
        </authorList>
    </citation>
    <scope>IDENTIFICATION</scope>
</reference>
<dbReference type="PRINTS" id="PR00180">
    <property type="entry name" value="CRETINALDHBP"/>
</dbReference>
<accession>A0AAJ6QXD6</accession>
<keyword evidence="2" id="KW-1185">Reference proteome</keyword>
<dbReference type="SUPFAM" id="SSF52087">
    <property type="entry name" value="CRAL/TRIO domain"/>
    <property type="match status" value="1"/>
</dbReference>
<dbReference type="GO" id="GO:1902936">
    <property type="term" value="F:phosphatidylinositol bisphosphate binding"/>
    <property type="evidence" value="ECO:0007669"/>
    <property type="project" value="TreeGrafter"/>
</dbReference>
<dbReference type="Pfam" id="PF00650">
    <property type="entry name" value="CRAL_TRIO"/>
    <property type="match status" value="1"/>
</dbReference>
<dbReference type="CDD" id="cd00170">
    <property type="entry name" value="SEC14"/>
    <property type="match status" value="1"/>
</dbReference>
<dbReference type="PANTHER" id="PTHR10174:SF130">
    <property type="entry name" value="ALPHA-TOCOPHEROL TRANSFER PROTEIN-LIKE"/>
    <property type="match status" value="1"/>
</dbReference>